<sequence>MTVDTANLGNHASRGAVQTVVWQAVRVGSQVIGLVALARLLSPSDFGLVAMTTAVVGIGEIIRDAGLSIAAIQAKHLSKGQKNNLFWVNTGIGLLFAVIVYASSGAIAAFYGDARIEPIGQLLSVTFLLNGMATQFRSELNRQMRFFALNAADTLPQVMALAAALVYASLTGSYYALVAQQLMAAFAGLVLVVAIARWTPGLPSRREPMRGFFRYGGGVAGSHMVSYLTKNVDTVAIGYVWGAASLGLYSRAYQLLLLPLNQLLFPMTRVALPVLSRLQDEPERFTSFLRKGQRIGGVIAAVTYGLLVGIADPLIGLFFGEQWLPLVPIFQVLALGGLFRALAQVQFWAYLALGLTGHQLRYSLVSQPLIAACMMLGVIWGPIGVAVAHSAAFACNWLVGLWWCQRVSGLNLRSLMTDGLRSFFLMFLPIAVLGACSVILVSHWLLAIIAAVAVPGCYIAVLLYCVPASRLDVVMVAEVVRQGMKRRSAS</sequence>
<keyword evidence="5 7" id="KW-1133">Transmembrane helix</keyword>
<dbReference type="GO" id="GO:0005886">
    <property type="term" value="C:plasma membrane"/>
    <property type="evidence" value="ECO:0007669"/>
    <property type="project" value="UniProtKB-SubCell"/>
</dbReference>
<proteinExistence type="inferred from homology"/>
<dbReference type="AlphaFoldDB" id="A0A975XLP0"/>
<name>A0A975XLP0_9MICC</name>
<keyword evidence="6 7" id="KW-0472">Membrane</keyword>
<keyword evidence="3" id="KW-1003">Cell membrane</keyword>
<evidence type="ECO:0000313" key="9">
    <source>
        <dbReference type="Proteomes" id="UP000680588"/>
    </source>
</evidence>
<evidence type="ECO:0000313" key="8">
    <source>
        <dbReference type="EMBL" id="QWQ37164.1"/>
    </source>
</evidence>
<evidence type="ECO:0000256" key="1">
    <source>
        <dbReference type="ARBA" id="ARBA00004651"/>
    </source>
</evidence>
<dbReference type="KEGG" id="asun:KG104_05200"/>
<dbReference type="EMBL" id="CP076456">
    <property type="protein sequence ID" value="QWQ37164.1"/>
    <property type="molecule type" value="Genomic_DNA"/>
</dbReference>
<feature type="transmembrane region" description="Helical" evidence="7">
    <location>
        <begin position="295"/>
        <end position="320"/>
    </location>
</feature>
<feature type="transmembrane region" description="Helical" evidence="7">
    <location>
        <begin position="423"/>
        <end position="441"/>
    </location>
</feature>
<feature type="transmembrane region" description="Helical" evidence="7">
    <location>
        <begin position="146"/>
        <end position="168"/>
    </location>
</feature>
<evidence type="ECO:0000256" key="4">
    <source>
        <dbReference type="ARBA" id="ARBA00022692"/>
    </source>
</evidence>
<comment type="similarity">
    <text evidence="2">Belongs to the polysaccharide synthase family.</text>
</comment>
<dbReference type="PANTHER" id="PTHR30250">
    <property type="entry name" value="PST FAMILY PREDICTED COLANIC ACID TRANSPORTER"/>
    <property type="match status" value="1"/>
</dbReference>
<feature type="transmembrane region" description="Helical" evidence="7">
    <location>
        <begin position="326"/>
        <end position="350"/>
    </location>
</feature>
<keyword evidence="9" id="KW-1185">Reference proteome</keyword>
<feature type="transmembrane region" description="Helical" evidence="7">
    <location>
        <begin position="232"/>
        <end position="249"/>
    </location>
</feature>
<dbReference type="PANTHER" id="PTHR30250:SF10">
    <property type="entry name" value="LIPOPOLYSACCHARIDE BIOSYNTHESIS PROTEIN WZXC"/>
    <property type="match status" value="1"/>
</dbReference>
<keyword evidence="4 7" id="KW-0812">Transmembrane</keyword>
<dbReference type="Proteomes" id="UP000680588">
    <property type="component" value="Chromosome"/>
</dbReference>
<dbReference type="CDD" id="cd13127">
    <property type="entry name" value="MATE_tuaB_like"/>
    <property type="match status" value="1"/>
</dbReference>
<evidence type="ECO:0000256" key="6">
    <source>
        <dbReference type="ARBA" id="ARBA00023136"/>
    </source>
</evidence>
<feature type="transmembrane region" description="Helical" evidence="7">
    <location>
        <begin position="174"/>
        <end position="196"/>
    </location>
</feature>
<evidence type="ECO:0000256" key="7">
    <source>
        <dbReference type="SAM" id="Phobius"/>
    </source>
</evidence>
<gene>
    <name evidence="8" type="ORF">KG104_05200</name>
</gene>
<feature type="transmembrane region" description="Helical" evidence="7">
    <location>
        <begin position="386"/>
        <end position="403"/>
    </location>
</feature>
<feature type="transmembrane region" description="Helical" evidence="7">
    <location>
        <begin position="85"/>
        <end position="112"/>
    </location>
</feature>
<dbReference type="RefSeq" id="WP_207347472.1">
    <property type="nucleotide sequence ID" value="NZ_CP076456.1"/>
</dbReference>
<accession>A0A975XLP0</accession>
<evidence type="ECO:0000256" key="5">
    <source>
        <dbReference type="ARBA" id="ARBA00022989"/>
    </source>
</evidence>
<dbReference type="InterPro" id="IPR050833">
    <property type="entry name" value="Poly_Biosynth_Transport"/>
</dbReference>
<dbReference type="Pfam" id="PF13440">
    <property type="entry name" value="Polysacc_synt_3"/>
    <property type="match status" value="1"/>
</dbReference>
<feature type="transmembrane region" description="Helical" evidence="7">
    <location>
        <begin position="447"/>
        <end position="466"/>
    </location>
</feature>
<evidence type="ECO:0000256" key="3">
    <source>
        <dbReference type="ARBA" id="ARBA00022475"/>
    </source>
</evidence>
<organism evidence="8 9">
    <name type="scientific">Arthrobacter sunyaminii</name>
    <dbReference type="NCBI Taxonomy" id="2816859"/>
    <lineage>
        <taxon>Bacteria</taxon>
        <taxon>Bacillati</taxon>
        <taxon>Actinomycetota</taxon>
        <taxon>Actinomycetes</taxon>
        <taxon>Micrococcales</taxon>
        <taxon>Micrococcaceae</taxon>
        <taxon>Arthrobacter</taxon>
    </lineage>
</organism>
<comment type="subcellular location">
    <subcellularLocation>
        <location evidence="1">Cell membrane</location>
        <topology evidence="1">Multi-pass membrane protein</topology>
    </subcellularLocation>
</comment>
<reference evidence="8" key="1">
    <citation type="submission" date="2021-06" db="EMBL/GenBank/DDBJ databases">
        <title>Novel species in genus Arthrobacter.</title>
        <authorList>
            <person name="Zhang G."/>
        </authorList>
    </citation>
    <scope>NUCLEOTIDE SEQUENCE</scope>
    <source>
        <strain evidence="8">Zg-ZUI122</strain>
    </source>
</reference>
<evidence type="ECO:0000256" key="2">
    <source>
        <dbReference type="ARBA" id="ARBA00007430"/>
    </source>
</evidence>
<protein>
    <submittedName>
        <fullName evidence="8">Lipopolysaccharide biosynthesis protein</fullName>
    </submittedName>
</protein>